<protein>
    <submittedName>
        <fullName evidence="2">Uncharacterized protein</fullName>
    </submittedName>
</protein>
<evidence type="ECO:0000313" key="2">
    <source>
        <dbReference type="EMBL" id="TFE41362.1"/>
    </source>
</evidence>
<gene>
    <name evidence="2" type="ORF">E2553_32340</name>
</gene>
<evidence type="ECO:0000256" key="1">
    <source>
        <dbReference type="SAM" id="MobiDB-lite"/>
    </source>
</evidence>
<feature type="compositionally biased region" description="Low complexity" evidence="1">
    <location>
        <begin position="29"/>
        <end position="40"/>
    </location>
</feature>
<organism evidence="2 3">
    <name type="scientific">Paraburkholderia dipogonis</name>
    <dbReference type="NCBI Taxonomy" id="1211383"/>
    <lineage>
        <taxon>Bacteria</taxon>
        <taxon>Pseudomonadati</taxon>
        <taxon>Pseudomonadota</taxon>
        <taxon>Betaproteobacteria</taxon>
        <taxon>Burkholderiales</taxon>
        <taxon>Burkholderiaceae</taxon>
        <taxon>Paraburkholderia</taxon>
    </lineage>
</organism>
<dbReference type="AlphaFoldDB" id="A0A4Y8MVH1"/>
<dbReference type="Proteomes" id="UP000297385">
    <property type="component" value="Unassembled WGS sequence"/>
</dbReference>
<name>A0A4Y8MVH1_9BURK</name>
<proteinExistence type="predicted"/>
<evidence type="ECO:0000313" key="3">
    <source>
        <dbReference type="Proteomes" id="UP000297385"/>
    </source>
</evidence>
<comment type="caution">
    <text evidence="2">The sequence shown here is derived from an EMBL/GenBank/DDBJ whole genome shotgun (WGS) entry which is preliminary data.</text>
</comment>
<feature type="region of interest" description="Disordered" evidence="1">
    <location>
        <begin position="18"/>
        <end position="58"/>
    </location>
</feature>
<accession>A0A4Y8MVH1</accession>
<sequence>MIDSSPLSRVLYPQTVQASRPGDIAEGPTTVSTAATSAAAPKNTHRLHGTRVNPYHSLRCNIKKTRPVRTSQVP</sequence>
<reference evidence="2 3" key="1">
    <citation type="submission" date="2019-03" db="EMBL/GenBank/DDBJ databases">
        <title>Complete Genome Sequence of Paraburkholderia dipogonis ICMP 19430T, a Nitrogen-fixing Symbiont of the South African Invasive Legume Dipogon lignosus in New Zealand.</title>
        <authorList>
            <person name="De Meyer S.E."/>
        </authorList>
    </citation>
    <scope>NUCLEOTIDE SEQUENCE [LARGE SCALE GENOMIC DNA]</scope>
    <source>
        <strain evidence="2 3">ICMP 19430</strain>
    </source>
</reference>
<dbReference type="EMBL" id="SNVI01000002">
    <property type="protein sequence ID" value="TFE41362.1"/>
    <property type="molecule type" value="Genomic_DNA"/>
</dbReference>